<proteinExistence type="predicted"/>
<dbReference type="EMBL" id="BQXS01010897">
    <property type="protein sequence ID" value="GKT34993.1"/>
    <property type="molecule type" value="Genomic_DNA"/>
</dbReference>
<gene>
    <name evidence="1" type="ORF">ADUPG1_008247</name>
</gene>
<name>A0ABQ5KTQ8_9EUKA</name>
<protein>
    <submittedName>
        <fullName evidence="1">Uncharacterized protein</fullName>
    </submittedName>
</protein>
<accession>A0ABQ5KTQ8</accession>
<keyword evidence="2" id="KW-1185">Reference proteome</keyword>
<comment type="caution">
    <text evidence="1">The sequence shown here is derived from an EMBL/GenBank/DDBJ whole genome shotgun (WGS) entry which is preliminary data.</text>
</comment>
<evidence type="ECO:0000313" key="1">
    <source>
        <dbReference type="EMBL" id="GKT34993.1"/>
    </source>
</evidence>
<evidence type="ECO:0000313" key="2">
    <source>
        <dbReference type="Proteomes" id="UP001057375"/>
    </source>
</evidence>
<feature type="non-terminal residue" evidence="1">
    <location>
        <position position="607"/>
    </location>
</feature>
<sequence length="607" mass="68071">MLIIYAHDPRSLLLASERISANVEMHRTDFGHRTWCGILDCESTTASLFSITKLSRNSFPFNSKASIINSFNIIPSCTDIDGPSIVDYDIYTDTFYVPLHAIIEQCWDSVNVMDFSVEFDHDLEVSFAFDGVYNNDSIRVVTEDERDEASQILQSVFARDIKYSVLLEPFTSLVQLANSSVITDYLEAFKEYVDETKERIDLLGNLNEMSIVETVNSDCTLFLDGLSSLLDDYEGFFPVDISSITSDALQCFVDINSLWFDHNMGYIPSFSDAIEDMNAHTIMFLHSCLLLKVLSILDIVEVISDEGWDESAESGSDNGRISLMKGIESDIRRNGFIYNTYVMSPAADFFDLFSFWNNTETLNQDHMHGYLHTIINMIKDDLELCFNDLNEAIFFNDMSATWCYLTAKNPTSIDFLFMHLLMISPPASILEYVGVDVDWTTLGKVTDDHFLTAHGECQFGLLRSGLFALTINEEVEIVQEPCELLGDETKTSWDEAEEHELDLNPFSILSHPHFVGVEYANFSCMGSAGVLATLPGGETAYSYPSIYQGIYAAQGFLSPPIDDTQHSYSSAGQCSATDMLYLAADREVSSTKNSFVVSSLLDLSETP</sequence>
<dbReference type="Proteomes" id="UP001057375">
    <property type="component" value="Unassembled WGS sequence"/>
</dbReference>
<organism evidence="1 2">
    <name type="scientific">Aduncisulcus paluster</name>
    <dbReference type="NCBI Taxonomy" id="2918883"/>
    <lineage>
        <taxon>Eukaryota</taxon>
        <taxon>Metamonada</taxon>
        <taxon>Carpediemonas-like organisms</taxon>
        <taxon>Aduncisulcus</taxon>
    </lineage>
</organism>
<reference evidence="1" key="1">
    <citation type="submission" date="2022-03" db="EMBL/GenBank/DDBJ databases">
        <title>Draft genome sequence of Aduncisulcus paluster, a free-living microaerophilic Fornicata.</title>
        <authorList>
            <person name="Yuyama I."/>
            <person name="Kume K."/>
            <person name="Tamura T."/>
            <person name="Inagaki Y."/>
            <person name="Hashimoto T."/>
        </authorList>
    </citation>
    <scope>NUCLEOTIDE SEQUENCE</scope>
    <source>
        <strain evidence="1">NY0171</strain>
    </source>
</reference>